<name>A0ACC2N4Q7_9HYME</name>
<reference evidence="1" key="1">
    <citation type="submission" date="2023-04" db="EMBL/GenBank/DDBJ databases">
        <title>A chromosome-level genome assembly of the parasitoid wasp Eretmocerus hayati.</title>
        <authorList>
            <person name="Zhong Y."/>
            <person name="Liu S."/>
            <person name="Liu Y."/>
        </authorList>
    </citation>
    <scope>NUCLEOTIDE SEQUENCE</scope>
    <source>
        <strain evidence="1">ZJU_SS_LIU_2023</strain>
    </source>
</reference>
<dbReference type="Proteomes" id="UP001239111">
    <property type="component" value="Chromosome 4"/>
</dbReference>
<evidence type="ECO:0000313" key="1">
    <source>
        <dbReference type="EMBL" id="KAJ8665703.1"/>
    </source>
</evidence>
<evidence type="ECO:0000313" key="2">
    <source>
        <dbReference type="Proteomes" id="UP001239111"/>
    </source>
</evidence>
<accession>A0ACC2N4Q7</accession>
<comment type="caution">
    <text evidence="1">The sequence shown here is derived from an EMBL/GenBank/DDBJ whole genome shotgun (WGS) entry which is preliminary data.</text>
</comment>
<dbReference type="EMBL" id="CM056744">
    <property type="protein sequence ID" value="KAJ8665703.1"/>
    <property type="molecule type" value="Genomic_DNA"/>
</dbReference>
<sequence>MSPDNPALPNFQERFDHMNFLLANPELASFEDFVSFDNDVAVTGLMSDAEVIESLENTNPISADLDHGSYDDFDDFPVSHVSRREVEDAVHVIRCFFGRSDVNFEDVNPAMMKIVDTVDQCIAQNLIQQRIIDHFLQV</sequence>
<gene>
    <name evidence="1" type="ORF">QAD02_007365</name>
</gene>
<protein>
    <submittedName>
        <fullName evidence="1">Uncharacterized protein</fullName>
    </submittedName>
</protein>
<keyword evidence="2" id="KW-1185">Reference proteome</keyword>
<organism evidence="1 2">
    <name type="scientific">Eretmocerus hayati</name>
    <dbReference type="NCBI Taxonomy" id="131215"/>
    <lineage>
        <taxon>Eukaryota</taxon>
        <taxon>Metazoa</taxon>
        <taxon>Ecdysozoa</taxon>
        <taxon>Arthropoda</taxon>
        <taxon>Hexapoda</taxon>
        <taxon>Insecta</taxon>
        <taxon>Pterygota</taxon>
        <taxon>Neoptera</taxon>
        <taxon>Endopterygota</taxon>
        <taxon>Hymenoptera</taxon>
        <taxon>Apocrita</taxon>
        <taxon>Proctotrupomorpha</taxon>
        <taxon>Chalcidoidea</taxon>
        <taxon>Aphelinidae</taxon>
        <taxon>Aphelininae</taxon>
        <taxon>Eretmocerus</taxon>
    </lineage>
</organism>
<proteinExistence type="predicted"/>